<dbReference type="InterPro" id="IPR029058">
    <property type="entry name" value="AB_hydrolase_fold"/>
</dbReference>
<dbReference type="STRING" id="1123291.SAMN04490355_103052"/>
<dbReference type="OrthoDB" id="5522031at2"/>
<dbReference type="EMBL" id="FOTS01000030">
    <property type="protein sequence ID" value="SFL99310.1"/>
    <property type="molecule type" value="Genomic_DNA"/>
</dbReference>
<evidence type="ECO:0000313" key="3">
    <source>
        <dbReference type="Proteomes" id="UP000199520"/>
    </source>
</evidence>
<keyword evidence="3" id="KW-1185">Reference proteome</keyword>
<dbReference type="InterPro" id="IPR051218">
    <property type="entry name" value="Sec_MonoDiacylglyc_Lipase"/>
</dbReference>
<gene>
    <name evidence="2" type="ORF">SAMN04490355_103052</name>
</gene>
<dbReference type="GO" id="GO:0006629">
    <property type="term" value="P:lipid metabolic process"/>
    <property type="evidence" value="ECO:0007669"/>
    <property type="project" value="InterPro"/>
</dbReference>
<dbReference type="InterPro" id="IPR002921">
    <property type="entry name" value="Fungal_lipase-type"/>
</dbReference>
<dbReference type="Gene3D" id="3.40.50.1820">
    <property type="entry name" value="alpha/beta hydrolase"/>
    <property type="match status" value="1"/>
</dbReference>
<name>A0A1I4M834_9FIRM</name>
<dbReference type="PANTHER" id="PTHR45856:SF24">
    <property type="entry name" value="FUNGAL LIPASE-LIKE DOMAIN-CONTAINING PROTEIN"/>
    <property type="match status" value="1"/>
</dbReference>
<dbReference type="AlphaFoldDB" id="A0A1I4M834"/>
<reference evidence="3" key="1">
    <citation type="submission" date="2016-10" db="EMBL/GenBank/DDBJ databases">
        <authorList>
            <person name="Varghese N."/>
            <person name="Submissions S."/>
        </authorList>
    </citation>
    <scope>NUCLEOTIDE SEQUENCE [LARGE SCALE GENOMIC DNA]</scope>
    <source>
        <strain evidence="3">DSM 13327</strain>
    </source>
</reference>
<accession>A0A1I4M834</accession>
<dbReference type="Pfam" id="PF01764">
    <property type="entry name" value="Lipase_3"/>
    <property type="match status" value="1"/>
</dbReference>
<evidence type="ECO:0000313" key="2">
    <source>
        <dbReference type="EMBL" id="SFL99310.1"/>
    </source>
</evidence>
<dbReference type="RefSeq" id="WP_090939393.1">
    <property type="nucleotide sequence ID" value="NZ_FOTS01000030.1"/>
</dbReference>
<dbReference type="Proteomes" id="UP000199520">
    <property type="component" value="Unassembled WGS sequence"/>
</dbReference>
<dbReference type="SUPFAM" id="SSF53474">
    <property type="entry name" value="alpha/beta-Hydrolases"/>
    <property type="match status" value="1"/>
</dbReference>
<protein>
    <submittedName>
        <fullName evidence="2">Lipase (Class 3)</fullName>
    </submittedName>
</protein>
<sequence>MGNERLKKIICCLYIISMLLLSEPVIGSAGALEEYEEARNLYLAAVACTAAYSDREGNIARDALEQNGWKIESYREKTAQADVRFLVARKIQQGNTVPSYMLSVVGTENVKDVKVDLRVSKVYFSGRTPEEFTANSLLRNIPDTAPKVHKGFNQYVQAGLNREVLAVDSNSDKSLLEMLLEDKEKKVYLVGHSLGGAGATIGGARLLDMGVKPEQVEVITFGAPAVGNKAFRDKFEPALHLTRVVTTGDPVTGALQKLVGGYEQFGREIRWQTPSNQNADPHQIALYLDLAIKNYYQKREQAVLAGELSIPNETMMTPGKARVYVAPIQNQLPKELQSEFTYMKEALYDEYRNTLPGYVLDTEDGNEDIFQKAVAASCDLVVVPEIQAYKIKNEKDTSYITLEQRVYQVGNGTMVTAASYGSSTRDLTSLEALIHNAKNMSQNRQEWLGVDQSSSSKKN</sequence>
<dbReference type="PANTHER" id="PTHR45856">
    <property type="entry name" value="ALPHA/BETA-HYDROLASES SUPERFAMILY PROTEIN"/>
    <property type="match status" value="1"/>
</dbReference>
<feature type="domain" description="Fungal lipase-type" evidence="1">
    <location>
        <begin position="103"/>
        <end position="252"/>
    </location>
</feature>
<evidence type="ECO:0000259" key="1">
    <source>
        <dbReference type="Pfam" id="PF01764"/>
    </source>
</evidence>
<organism evidence="2 3">
    <name type="scientific">Pelosinus propionicus DSM 13327</name>
    <dbReference type="NCBI Taxonomy" id="1123291"/>
    <lineage>
        <taxon>Bacteria</taxon>
        <taxon>Bacillati</taxon>
        <taxon>Bacillota</taxon>
        <taxon>Negativicutes</taxon>
        <taxon>Selenomonadales</taxon>
        <taxon>Sporomusaceae</taxon>
        <taxon>Pelosinus</taxon>
    </lineage>
</organism>
<proteinExistence type="predicted"/>